<name>A0ABZ2TLE6_9BACT</name>
<evidence type="ECO:0000313" key="2">
    <source>
        <dbReference type="Proteomes" id="UP001622612"/>
    </source>
</evidence>
<protein>
    <submittedName>
        <fullName evidence="1">Uncharacterized protein</fullName>
    </submittedName>
</protein>
<sequence length="61" mass="7517">MLYNTIPKVKEIRYIKINNKENKNIFLIVFVNLINKYVIKNQYVFLTRKTNKYSNIFVFLR</sequence>
<organism evidence="1 2">
    <name type="scientific">Metamycoplasma faucium</name>
    <dbReference type="NCBI Taxonomy" id="56142"/>
    <lineage>
        <taxon>Bacteria</taxon>
        <taxon>Bacillati</taxon>
        <taxon>Mycoplasmatota</taxon>
        <taxon>Mycoplasmoidales</taxon>
        <taxon>Metamycoplasmataceae</taxon>
        <taxon>Metamycoplasma</taxon>
    </lineage>
</organism>
<keyword evidence="2" id="KW-1185">Reference proteome</keyword>
<reference evidence="1" key="1">
    <citation type="submission" date="2021-11" db="EMBL/GenBank/DDBJ databases">
        <title>The first genome sequence of unculturable Mycoplasma faucium obtained by de novo assembly of metagenomic reads.</title>
        <authorList>
            <person name="Sabat A.J."/>
            <person name="Bathoorn E."/>
            <person name="Akkerboom V."/>
            <person name="Friedrich A.W."/>
        </authorList>
    </citation>
    <scope>NUCLEOTIDE SEQUENCE [LARGE SCALE GENOMIC DNA]</scope>
    <source>
        <strain evidence="1">UMCG-MFM1</strain>
    </source>
</reference>
<gene>
    <name evidence="1" type="ORF">LQ356_00080</name>
</gene>
<dbReference type="Proteomes" id="UP001622612">
    <property type="component" value="Chromosome"/>
</dbReference>
<accession>A0ABZ2TLE6</accession>
<dbReference type="EMBL" id="CP088155">
    <property type="protein sequence ID" value="WYM97282.1"/>
    <property type="molecule type" value="Genomic_DNA"/>
</dbReference>
<evidence type="ECO:0000313" key="1">
    <source>
        <dbReference type="EMBL" id="WYM97282.1"/>
    </source>
</evidence>
<proteinExistence type="predicted"/>
<dbReference type="RefSeq" id="WP_405311645.1">
    <property type="nucleotide sequence ID" value="NZ_CP088155.1"/>
</dbReference>